<sequence>MRLAYHLPRADLRDYVRVYYLFESDGPVAQPMSAELGNVRCLIAGTGRFVMRNGAVAPFSPITLVGPTMGAYRMEAGAGLRAFGVGVLPRGWRALLGVSAAELADMVIDFSAVAGPSALAAAEEIRNASGLPEMAAAADRYFAYMLDRFGARLSRPYPDAFESWLTDGDDLDIDALAGMMDVSRRQIDRIAKQYFGASPKVLQRKYRALRAADRILFGGARTWLDAAGPSFYDQSHFIKEFKAFVGATPKAFADRHAELASTILAKRRVQVPSVRAAAL</sequence>
<dbReference type="OrthoDB" id="2559672at2"/>
<dbReference type="EMBL" id="FZQA01000001">
    <property type="protein sequence ID" value="SNT68074.1"/>
    <property type="molecule type" value="Genomic_DNA"/>
</dbReference>
<dbReference type="AlphaFoldDB" id="A0A239PLU8"/>
<dbReference type="SMART" id="SM00342">
    <property type="entry name" value="HTH_ARAC"/>
    <property type="match status" value="1"/>
</dbReference>
<evidence type="ECO:0000313" key="6">
    <source>
        <dbReference type="Proteomes" id="UP000198346"/>
    </source>
</evidence>
<dbReference type="PROSITE" id="PS01124">
    <property type="entry name" value="HTH_ARAC_FAMILY_2"/>
    <property type="match status" value="1"/>
</dbReference>
<dbReference type="GO" id="GO:0043565">
    <property type="term" value="F:sequence-specific DNA binding"/>
    <property type="evidence" value="ECO:0007669"/>
    <property type="project" value="InterPro"/>
</dbReference>
<reference evidence="5 6" key="1">
    <citation type="submission" date="2017-07" db="EMBL/GenBank/DDBJ databases">
        <authorList>
            <person name="Sun Z.S."/>
            <person name="Albrecht U."/>
            <person name="Echele G."/>
            <person name="Lee C.C."/>
        </authorList>
    </citation>
    <scope>NUCLEOTIDE SEQUENCE [LARGE SCALE GENOMIC DNA]</scope>
    <source>
        <strain evidence="5 6">CGMCC 1.12710</strain>
    </source>
</reference>
<feature type="domain" description="HTH araC/xylS-type" evidence="4">
    <location>
        <begin position="155"/>
        <end position="255"/>
    </location>
</feature>
<evidence type="ECO:0000256" key="3">
    <source>
        <dbReference type="ARBA" id="ARBA00023163"/>
    </source>
</evidence>
<dbReference type="Pfam" id="PF12833">
    <property type="entry name" value="HTH_18"/>
    <property type="match status" value="1"/>
</dbReference>
<name>A0A239PLU8_9PROT</name>
<evidence type="ECO:0000259" key="4">
    <source>
        <dbReference type="PROSITE" id="PS01124"/>
    </source>
</evidence>
<proteinExistence type="predicted"/>
<dbReference type="InterPro" id="IPR018060">
    <property type="entry name" value="HTH_AraC"/>
</dbReference>
<keyword evidence="1" id="KW-0805">Transcription regulation</keyword>
<dbReference type="PANTHER" id="PTHR46796">
    <property type="entry name" value="HTH-TYPE TRANSCRIPTIONAL ACTIVATOR RHAS-RELATED"/>
    <property type="match status" value="1"/>
</dbReference>
<accession>A0A239PLU8</accession>
<keyword evidence="2" id="KW-0238">DNA-binding</keyword>
<organism evidence="5 6">
    <name type="scientific">Amphiplicatus metriothermophilus</name>
    <dbReference type="NCBI Taxonomy" id="1519374"/>
    <lineage>
        <taxon>Bacteria</taxon>
        <taxon>Pseudomonadati</taxon>
        <taxon>Pseudomonadota</taxon>
        <taxon>Alphaproteobacteria</taxon>
        <taxon>Parvularculales</taxon>
        <taxon>Parvularculaceae</taxon>
        <taxon>Amphiplicatus</taxon>
    </lineage>
</organism>
<evidence type="ECO:0000256" key="1">
    <source>
        <dbReference type="ARBA" id="ARBA00023015"/>
    </source>
</evidence>
<gene>
    <name evidence="5" type="ORF">SAMN06297382_0570</name>
</gene>
<dbReference type="InterPro" id="IPR050204">
    <property type="entry name" value="AraC_XylS_family_regulators"/>
</dbReference>
<dbReference type="InterPro" id="IPR046532">
    <property type="entry name" value="DUF6597"/>
</dbReference>
<dbReference type="Proteomes" id="UP000198346">
    <property type="component" value="Unassembled WGS sequence"/>
</dbReference>
<dbReference type="GO" id="GO:0003700">
    <property type="term" value="F:DNA-binding transcription factor activity"/>
    <property type="evidence" value="ECO:0007669"/>
    <property type="project" value="InterPro"/>
</dbReference>
<keyword evidence="6" id="KW-1185">Reference proteome</keyword>
<dbReference type="Gene3D" id="1.10.10.60">
    <property type="entry name" value="Homeodomain-like"/>
    <property type="match status" value="1"/>
</dbReference>
<keyword evidence="3" id="KW-0804">Transcription</keyword>
<evidence type="ECO:0000313" key="5">
    <source>
        <dbReference type="EMBL" id="SNT68074.1"/>
    </source>
</evidence>
<dbReference type="RefSeq" id="WP_159462391.1">
    <property type="nucleotide sequence ID" value="NZ_FZQA01000001.1"/>
</dbReference>
<dbReference type="Pfam" id="PF20240">
    <property type="entry name" value="DUF6597"/>
    <property type="match status" value="1"/>
</dbReference>
<evidence type="ECO:0000256" key="2">
    <source>
        <dbReference type="ARBA" id="ARBA00023125"/>
    </source>
</evidence>
<protein>
    <submittedName>
        <fullName evidence="5">Transcriptional regulator, AraC family</fullName>
    </submittedName>
</protein>